<dbReference type="SMART" id="SM00406">
    <property type="entry name" value="IGv"/>
    <property type="match status" value="1"/>
</dbReference>
<feature type="domain" description="Immunoglobulin V-set" evidence="6">
    <location>
        <begin position="41"/>
        <end position="116"/>
    </location>
</feature>
<dbReference type="PANTHER" id="PTHR19367:SF18">
    <property type="entry name" value="T CELL RECEPTOR ALPHA VARIABLE 16"/>
    <property type="match status" value="1"/>
</dbReference>
<keyword evidence="4" id="KW-0393">Immunoglobulin domain</keyword>
<dbReference type="InterPro" id="IPR051287">
    <property type="entry name" value="TCR_variable_region"/>
</dbReference>
<dbReference type="Ensembl" id="ENSAPET00000014204.1">
    <property type="protein sequence ID" value="ENSAPEP00000013841.1"/>
    <property type="gene ID" value="ENSAPEG00000009868.1"/>
</dbReference>
<reference evidence="7" key="3">
    <citation type="submission" date="2025-09" db="UniProtKB">
        <authorList>
            <consortium name="Ensembl"/>
        </authorList>
    </citation>
    <scope>IDENTIFICATION</scope>
</reference>
<keyword evidence="8" id="KW-1185">Reference proteome</keyword>
<dbReference type="GeneTree" id="ENSGT00980000198715"/>
<dbReference type="GO" id="GO:0002250">
    <property type="term" value="P:adaptive immune response"/>
    <property type="evidence" value="ECO:0007669"/>
    <property type="project" value="UniProtKB-KW"/>
</dbReference>
<keyword evidence="1 5" id="KW-0732">Signal</keyword>
<reference evidence="7" key="2">
    <citation type="submission" date="2025-08" db="UniProtKB">
        <authorList>
            <consortium name="Ensembl"/>
        </authorList>
    </citation>
    <scope>IDENTIFICATION</scope>
</reference>
<proteinExistence type="predicted"/>
<keyword evidence="2" id="KW-1064">Adaptive immunity</keyword>
<evidence type="ECO:0000256" key="3">
    <source>
        <dbReference type="ARBA" id="ARBA00023170"/>
    </source>
</evidence>
<feature type="chain" id="PRO_5018022000" description="Immunoglobulin V-set domain-containing protein" evidence="5">
    <location>
        <begin position="25"/>
        <end position="134"/>
    </location>
</feature>
<evidence type="ECO:0000256" key="1">
    <source>
        <dbReference type="ARBA" id="ARBA00022729"/>
    </source>
</evidence>
<evidence type="ECO:0000256" key="5">
    <source>
        <dbReference type="SAM" id="SignalP"/>
    </source>
</evidence>
<name>A0A3P8SPE7_AMPPE</name>
<dbReference type="Proteomes" id="UP000265080">
    <property type="component" value="Chromosome 10"/>
</dbReference>
<dbReference type="PANTHER" id="PTHR19367">
    <property type="entry name" value="T-CELL RECEPTOR ALPHA CHAIN V REGION"/>
    <property type="match status" value="1"/>
</dbReference>
<dbReference type="InterPro" id="IPR036179">
    <property type="entry name" value="Ig-like_dom_sf"/>
</dbReference>
<feature type="signal peptide" evidence="5">
    <location>
        <begin position="1"/>
        <end position="24"/>
    </location>
</feature>
<evidence type="ECO:0000259" key="6">
    <source>
        <dbReference type="SMART" id="SM00406"/>
    </source>
</evidence>
<evidence type="ECO:0000256" key="4">
    <source>
        <dbReference type="ARBA" id="ARBA00023319"/>
    </source>
</evidence>
<dbReference type="Gene3D" id="2.60.40.10">
    <property type="entry name" value="Immunoglobulins"/>
    <property type="match status" value="1"/>
</dbReference>
<protein>
    <recommendedName>
        <fullName evidence="6">Immunoglobulin V-set domain-containing protein</fullName>
    </recommendedName>
</protein>
<keyword evidence="2" id="KW-0391">Immunity</keyword>
<dbReference type="AlphaFoldDB" id="A0A3P8SPE7"/>
<dbReference type="Pfam" id="PF07686">
    <property type="entry name" value="V-set"/>
    <property type="match status" value="1"/>
</dbReference>
<keyword evidence="3" id="KW-0675">Receptor</keyword>
<evidence type="ECO:0000313" key="7">
    <source>
        <dbReference type="Ensembl" id="ENSAPEP00000013841.1"/>
    </source>
</evidence>
<evidence type="ECO:0000256" key="2">
    <source>
        <dbReference type="ARBA" id="ARBA00023130"/>
    </source>
</evidence>
<dbReference type="OMA" id="CFIRHIS"/>
<accession>A0A3P8SPE7</accession>
<sequence>WIVLIPVLSQSLWLQLLMKHCVNCQQLTAVKDEESSLEGSIVTLTYKYSKTIDANDYFFWYRQHPGKSPGFLIVSYGTKNAASAGLSVSVSEDKNQISMKISSAAVSDSAVYYSSHNQFLFYFSSDLKLNISLI</sequence>
<dbReference type="InterPro" id="IPR013106">
    <property type="entry name" value="Ig_V-set"/>
</dbReference>
<evidence type="ECO:0000313" key="8">
    <source>
        <dbReference type="Proteomes" id="UP000265080"/>
    </source>
</evidence>
<reference evidence="7 8" key="1">
    <citation type="submission" date="2018-03" db="EMBL/GenBank/DDBJ databases">
        <title>Finding Nemo's genes: A chromosome-scale reference assembly of the genome of the orange clownfish Amphiprion percula.</title>
        <authorList>
            <person name="Lehmann R."/>
        </authorList>
    </citation>
    <scope>NUCLEOTIDE SEQUENCE</scope>
</reference>
<dbReference type="InterPro" id="IPR013783">
    <property type="entry name" value="Ig-like_fold"/>
</dbReference>
<dbReference type="SUPFAM" id="SSF48726">
    <property type="entry name" value="Immunoglobulin"/>
    <property type="match status" value="1"/>
</dbReference>
<organism evidence="7 8">
    <name type="scientific">Amphiprion percula</name>
    <name type="common">Orange clownfish</name>
    <name type="synonym">Lutjanus percula</name>
    <dbReference type="NCBI Taxonomy" id="161767"/>
    <lineage>
        <taxon>Eukaryota</taxon>
        <taxon>Metazoa</taxon>
        <taxon>Chordata</taxon>
        <taxon>Craniata</taxon>
        <taxon>Vertebrata</taxon>
        <taxon>Euteleostomi</taxon>
        <taxon>Actinopterygii</taxon>
        <taxon>Neopterygii</taxon>
        <taxon>Teleostei</taxon>
        <taxon>Neoteleostei</taxon>
        <taxon>Acanthomorphata</taxon>
        <taxon>Ovalentaria</taxon>
        <taxon>Pomacentridae</taxon>
        <taxon>Amphiprion</taxon>
    </lineage>
</organism>